<dbReference type="InterPro" id="IPR002669">
    <property type="entry name" value="UreD"/>
</dbReference>
<dbReference type="GO" id="GO:0016151">
    <property type="term" value="F:nickel cation binding"/>
    <property type="evidence" value="ECO:0007669"/>
    <property type="project" value="InterPro"/>
</dbReference>
<comment type="similarity">
    <text evidence="1">Belongs to the UreD family.</text>
</comment>
<evidence type="ECO:0000256" key="2">
    <source>
        <dbReference type="ARBA" id="ARBA00023186"/>
    </source>
</evidence>
<evidence type="ECO:0000313" key="3">
    <source>
        <dbReference type="EMBL" id="KAF0694101.1"/>
    </source>
</evidence>
<organism evidence="4 5">
    <name type="scientific">Aphanomyces stellatus</name>
    <dbReference type="NCBI Taxonomy" id="120398"/>
    <lineage>
        <taxon>Eukaryota</taxon>
        <taxon>Sar</taxon>
        <taxon>Stramenopiles</taxon>
        <taxon>Oomycota</taxon>
        <taxon>Saprolegniomycetes</taxon>
        <taxon>Saprolegniales</taxon>
        <taxon>Verrucalvaceae</taxon>
        <taxon>Aphanomyces</taxon>
    </lineage>
</organism>
<dbReference type="PANTHER" id="PTHR33643:SF1">
    <property type="entry name" value="UREASE ACCESSORY PROTEIN D"/>
    <property type="match status" value="1"/>
</dbReference>
<dbReference type="Pfam" id="PF01774">
    <property type="entry name" value="UreD"/>
    <property type="match status" value="1"/>
</dbReference>
<dbReference type="HAMAP" id="MF_01384">
    <property type="entry name" value="UreD"/>
    <property type="match status" value="1"/>
</dbReference>
<evidence type="ECO:0000313" key="5">
    <source>
        <dbReference type="Proteomes" id="UP000332933"/>
    </source>
</evidence>
<dbReference type="AlphaFoldDB" id="A0A485L4R6"/>
<dbReference type="Proteomes" id="UP000332933">
    <property type="component" value="Unassembled WGS sequence"/>
</dbReference>
<keyword evidence="5" id="KW-1185">Reference proteome</keyword>
<name>A0A485L4R6_9STRA</name>
<dbReference type="EMBL" id="VJMH01005601">
    <property type="protein sequence ID" value="KAF0694101.1"/>
    <property type="molecule type" value="Genomic_DNA"/>
</dbReference>
<dbReference type="PANTHER" id="PTHR33643">
    <property type="entry name" value="UREASE ACCESSORY PROTEIN D"/>
    <property type="match status" value="1"/>
</dbReference>
<sequence length="298" mass="31966">MVQVPHHTGELIFERQQGRTVATHEYVAYPLKFLHPTAMITPGMPTAVTCILGYGGGLVGGDSTHMHVQVRAHASVVLCTQATTKVYKAKPRHPTLSTQELTVSIGPDAILALVPDPVTCFDGAMYKQHQRFSLAPSANLVFIDWMTSGRHARGESWSFASYDSCNDVTMIDDAAPVLLDRVRLQHEIDHDLAGRMGGMRVLGTIVLLGPRVAAMAQALLVQGARKTLQPNAAPVPSGHLPSSTAAPINVRVAVSPLGSDGAIVRLAAPTTEDAYAYAKTVLAPLETLVGFKCFEENR</sequence>
<accession>A0A485L4R6</accession>
<keyword evidence="2" id="KW-0143">Chaperone</keyword>
<reference evidence="3" key="2">
    <citation type="submission" date="2019-06" db="EMBL/GenBank/DDBJ databases">
        <title>Genomics analysis of Aphanomyces spp. identifies a new class of oomycete effector associated with host adaptation.</title>
        <authorList>
            <person name="Gaulin E."/>
        </authorList>
    </citation>
    <scope>NUCLEOTIDE SEQUENCE</scope>
    <source>
        <strain evidence="3">CBS 578.67</strain>
    </source>
</reference>
<evidence type="ECO:0000256" key="1">
    <source>
        <dbReference type="ARBA" id="ARBA00007177"/>
    </source>
</evidence>
<reference evidence="4 5" key="1">
    <citation type="submission" date="2019-03" db="EMBL/GenBank/DDBJ databases">
        <authorList>
            <person name="Gaulin E."/>
            <person name="Dumas B."/>
        </authorList>
    </citation>
    <scope>NUCLEOTIDE SEQUENCE [LARGE SCALE GENOMIC DNA]</scope>
    <source>
        <strain evidence="4">CBS 568.67</strain>
    </source>
</reference>
<evidence type="ECO:0000313" key="4">
    <source>
        <dbReference type="EMBL" id="VFT91801.1"/>
    </source>
</evidence>
<gene>
    <name evidence="4" type="primary">Aste57867_14987</name>
    <name evidence="3" type="ORF">As57867_014931</name>
    <name evidence="4" type="ORF">ASTE57867_14987</name>
</gene>
<dbReference type="EMBL" id="CAADRA010005622">
    <property type="protein sequence ID" value="VFT91801.1"/>
    <property type="molecule type" value="Genomic_DNA"/>
</dbReference>
<dbReference type="OrthoDB" id="5550464at2759"/>
<protein>
    <submittedName>
        <fullName evidence="4">Aste57867_14987 protein</fullName>
    </submittedName>
</protein>
<proteinExistence type="inferred from homology"/>